<dbReference type="Pfam" id="PF19481">
    <property type="entry name" value="DUF6017"/>
    <property type="match status" value="1"/>
</dbReference>
<comment type="caution">
    <text evidence="3">The sequence shown here is derived from an EMBL/GenBank/DDBJ whole genome shotgun (WGS) entry which is preliminary data.</text>
</comment>
<gene>
    <name evidence="3" type="ORF">GCWU0000282_002512</name>
</gene>
<dbReference type="AlphaFoldDB" id="V2Y2T9"/>
<feature type="domain" description="DUF6017" evidence="2">
    <location>
        <begin position="179"/>
        <end position="289"/>
    </location>
</feature>
<proteinExistence type="predicted"/>
<evidence type="ECO:0000313" key="4">
    <source>
        <dbReference type="Proteomes" id="UP000018227"/>
    </source>
</evidence>
<reference evidence="3 4" key="1">
    <citation type="submission" date="2013-06" db="EMBL/GenBank/DDBJ databases">
        <authorList>
            <person name="Weinstock G."/>
            <person name="Sodergren E."/>
            <person name="Clifton S."/>
            <person name="Fulton L."/>
            <person name="Fulton B."/>
            <person name="Courtney L."/>
            <person name="Fronick C."/>
            <person name="Harrison M."/>
            <person name="Strong C."/>
            <person name="Farmer C."/>
            <person name="Delahaunty K."/>
            <person name="Markovic C."/>
            <person name="Hall O."/>
            <person name="Minx P."/>
            <person name="Tomlinson C."/>
            <person name="Mitreva M."/>
            <person name="Nelson J."/>
            <person name="Hou S."/>
            <person name="Wollam A."/>
            <person name="Pepin K.H."/>
            <person name="Johnson M."/>
            <person name="Bhonagiri V."/>
            <person name="Nash W.E."/>
            <person name="Warren W."/>
            <person name="Chinwalla A."/>
            <person name="Mardis E.R."/>
            <person name="Wilson R.K."/>
        </authorList>
    </citation>
    <scope>NUCLEOTIDE SEQUENCE [LARGE SCALE GENOMIC DNA]</scope>
    <source>
        <strain evidence="3 4">ATCC 51271</strain>
    </source>
</reference>
<feature type="domain" description="Replication initiator A N-terminal" evidence="1">
    <location>
        <begin position="22"/>
        <end position="95"/>
    </location>
</feature>
<dbReference type="InterPro" id="IPR010724">
    <property type="entry name" value="RepA_N"/>
</dbReference>
<dbReference type="InterPro" id="IPR046059">
    <property type="entry name" value="DUF6017"/>
</dbReference>
<dbReference type="Proteomes" id="UP000018227">
    <property type="component" value="Unassembled WGS sequence"/>
</dbReference>
<name>V2Y2T9_9FIRM</name>
<sequence>MRKGKKKMGFDYFYEEEAEKFSFYRIPKILFTNLRFKELSMEGKVLYGLFLDRVSLSRDNGWIDENKRVYIIFTLEAIKESLGCSEKSAIKYLAEIQEFGLIERKRQGFGKPALIYVKNFSDSQNVQEETCNNYSSSPVKNTVTDLYNLQPNYTNYNNTDINDTNPILPDDERMRFDKYLNDSLELEILKKDYPLDSEVIEGIKELILDILCSKRETIVIAGDEKPTTVVKSRFMKLKMEHIKYVIDCMRGNKTKIRSIKQYLLTALYNAPATMESYYQAEVNHDMAEGRFIKGEEKWI</sequence>
<dbReference type="STRING" id="592026.GCWU0000282_002512"/>
<dbReference type="EMBL" id="ACIL03000016">
    <property type="protein sequence ID" value="ESL02377.1"/>
    <property type="molecule type" value="Genomic_DNA"/>
</dbReference>
<organism evidence="3 4">
    <name type="scientific">Catonella morbi ATCC 51271</name>
    <dbReference type="NCBI Taxonomy" id="592026"/>
    <lineage>
        <taxon>Bacteria</taxon>
        <taxon>Bacillati</taxon>
        <taxon>Bacillota</taxon>
        <taxon>Clostridia</taxon>
        <taxon>Lachnospirales</taxon>
        <taxon>Lachnospiraceae</taxon>
        <taxon>Catonella</taxon>
    </lineage>
</organism>
<protein>
    <submittedName>
        <fullName evidence="3">Replication initiator protein A</fullName>
    </submittedName>
</protein>
<evidence type="ECO:0000313" key="3">
    <source>
        <dbReference type="EMBL" id="ESL02377.1"/>
    </source>
</evidence>
<evidence type="ECO:0000259" key="1">
    <source>
        <dbReference type="Pfam" id="PF06970"/>
    </source>
</evidence>
<keyword evidence="4" id="KW-1185">Reference proteome</keyword>
<dbReference type="Pfam" id="PF06970">
    <property type="entry name" value="RepA_N"/>
    <property type="match status" value="1"/>
</dbReference>
<dbReference type="eggNOG" id="ENOG502Z8BZ">
    <property type="taxonomic scope" value="Bacteria"/>
</dbReference>
<evidence type="ECO:0000259" key="2">
    <source>
        <dbReference type="Pfam" id="PF19481"/>
    </source>
</evidence>
<accession>V2Y2T9</accession>
<dbReference type="HOGENOM" id="CLU_051810_1_0_9"/>